<dbReference type="GO" id="GO:0010628">
    <property type="term" value="P:positive regulation of gene expression"/>
    <property type="evidence" value="ECO:0007669"/>
    <property type="project" value="TreeGrafter"/>
</dbReference>
<organism evidence="5 6">
    <name type="scientific">Alligator sinensis</name>
    <name type="common">Chinese alligator</name>
    <dbReference type="NCBI Taxonomy" id="38654"/>
    <lineage>
        <taxon>Eukaryota</taxon>
        <taxon>Metazoa</taxon>
        <taxon>Chordata</taxon>
        <taxon>Craniata</taxon>
        <taxon>Vertebrata</taxon>
        <taxon>Euteleostomi</taxon>
        <taxon>Archelosauria</taxon>
        <taxon>Archosauria</taxon>
        <taxon>Crocodylia</taxon>
        <taxon>Alligatoridae</taxon>
        <taxon>Alligatorinae</taxon>
        <taxon>Alligator</taxon>
    </lineage>
</organism>
<evidence type="ECO:0000256" key="2">
    <source>
        <dbReference type="ARBA" id="ARBA00022737"/>
    </source>
</evidence>
<dbReference type="Proteomes" id="UP000189705">
    <property type="component" value="Unplaced"/>
</dbReference>
<dbReference type="GO" id="GO:2000562">
    <property type="term" value="P:negative regulation of CD4-positive, alpha-beta T cell proliferation"/>
    <property type="evidence" value="ECO:0007669"/>
    <property type="project" value="TreeGrafter"/>
</dbReference>
<gene>
    <name evidence="6" type="primary">LOC102368226</name>
</gene>
<dbReference type="Gene3D" id="2.60.120.200">
    <property type="match status" value="2"/>
</dbReference>
<dbReference type="GO" id="GO:0005829">
    <property type="term" value="C:cytosol"/>
    <property type="evidence" value="ECO:0007669"/>
    <property type="project" value="TreeGrafter"/>
</dbReference>
<keyword evidence="5" id="KW-1185">Reference proteome</keyword>
<accession>A0A3Q0HDT1</accession>
<evidence type="ECO:0000256" key="3">
    <source>
        <dbReference type="RuleBase" id="RU102079"/>
    </source>
</evidence>
<dbReference type="PANTHER" id="PTHR11346:SF186">
    <property type="entry name" value="GALECTIN"/>
    <property type="match status" value="1"/>
</dbReference>
<protein>
    <recommendedName>
        <fullName evidence="3">Galectin</fullName>
    </recommendedName>
</protein>
<dbReference type="SMART" id="SM00276">
    <property type="entry name" value="GLECT"/>
    <property type="match status" value="2"/>
</dbReference>
<proteinExistence type="predicted"/>
<sequence>MALQQPIMNPTIPFSGPIFGGLVEGKMLLIQGQVGSQGKRFAVNLRCANNDIAFHFNPRFDESCPVVVCNTEQGGHWGAEERTYVMPFQRSTYFEMITKVQGHCYQVAVNGQQFLEYRHRVPFLSVQILEISGDLTVNCISFTGAGVNPACAPPPYGMVPGSASSVIFHQMFGPPAPGRKKGKHRLGWAPAATVQHPAWRQPPCHRKGPVTVSNPCVPFQAALLRGPHTPLKITIVGNVPSNANRFHVNLKNALTGNTALHINPRLREGALVRNTQTSGSWGSEERHVSTMPFAAGQAFQMEIKGMATCYQVMVNGRHVFDYNYRIPDNQVDQMEIEGDVGVSYVQY</sequence>
<dbReference type="GO" id="GO:0032689">
    <property type="term" value="P:negative regulation of type II interferon production"/>
    <property type="evidence" value="ECO:0007669"/>
    <property type="project" value="TreeGrafter"/>
</dbReference>
<dbReference type="InterPro" id="IPR013320">
    <property type="entry name" value="ConA-like_dom_sf"/>
</dbReference>
<feature type="domain" description="Galectin" evidence="4">
    <location>
        <begin position="14"/>
        <end position="143"/>
    </location>
</feature>
<dbReference type="Pfam" id="PF00337">
    <property type="entry name" value="Gal-bind_lectin"/>
    <property type="match status" value="2"/>
</dbReference>
<dbReference type="GO" id="GO:0016936">
    <property type="term" value="F:galactoside binding"/>
    <property type="evidence" value="ECO:0007669"/>
    <property type="project" value="TreeGrafter"/>
</dbReference>
<name>A0A3Q0HDT1_ALLSI</name>
<evidence type="ECO:0000313" key="6">
    <source>
        <dbReference type="RefSeq" id="XP_025070121.1"/>
    </source>
</evidence>
<dbReference type="STRING" id="38654.A0A3Q0HDT1"/>
<keyword evidence="1 3" id="KW-0430">Lectin</keyword>
<dbReference type="SMART" id="SM00908">
    <property type="entry name" value="Gal-bind_lectin"/>
    <property type="match status" value="2"/>
</dbReference>
<dbReference type="CDD" id="cd00070">
    <property type="entry name" value="GLECT"/>
    <property type="match status" value="2"/>
</dbReference>
<evidence type="ECO:0000259" key="4">
    <source>
        <dbReference type="PROSITE" id="PS51304"/>
    </source>
</evidence>
<dbReference type="GeneID" id="102368226"/>
<dbReference type="InterPro" id="IPR001079">
    <property type="entry name" value="Galectin_CRD"/>
</dbReference>
<feature type="domain" description="Galectin" evidence="4">
    <location>
        <begin position="219"/>
        <end position="347"/>
    </location>
</feature>
<evidence type="ECO:0000313" key="5">
    <source>
        <dbReference type="Proteomes" id="UP000189705"/>
    </source>
</evidence>
<dbReference type="InParanoid" id="A0A3Q0HDT1"/>
<dbReference type="PANTHER" id="PTHR11346">
    <property type="entry name" value="GALECTIN"/>
    <property type="match status" value="1"/>
</dbReference>
<dbReference type="FunFam" id="2.60.120.200:FF:000124">
    <property type="entry name" value="Galectin-4"/>
    <property type="match status" value="2"/>
</dbReference>
<reference evidence="6" key="1">
    <citation type="submission" date="2025-08" db="UniProtKB">
        <authorList>
            <consortium name="RefSeq"/>
        </authorList>
    </citation>
    <scope>IDENTIFICATION</scope>
</reference>
<dbReference type="GO" id="GO:0005634">
    <property type="term" value="C:nucleus"/>
    <property type="evidence" value="ECO:0007669"/>
    <property type="project" value="TreeGrafter"/>
</dbReference>
<dbReference type="InterPro" id="IPR044156">
    <property type="entry name" value="Galectin-like"/>
</dbReference>
<keyword evidence="2" id="KW-0677">Repeat</keyword>
<dbReference type="GO" id="GO:0030246">
    <property type="term" value="F:carbohydrate binding"/>
    <property type="evidence" value="ECO:0007669"/>
    <property type="project" value="UniProtKB-UniRule"/>
</dbReference>
<dbReference type="AlphaFoldDB" id="A0A3Q0HDT1"/>
<dbReference type="SUPFAM" id="SSF49899">
    <property type="entry name" value="Concanavalin A-like lectins/glucanases"/>
    <property type="match status" value="2"/>
</dbReference>
<dbReference type="PROSITE" id="PS51304">
    <property type="entry name" value="GALECTIN"/>
    <property type="match status" value="2"/>
</dbReference>
<evidence type="ECO:0000256" key="1">
    <source>
        <dbReference type="ARBA" id="ARBA00022734"/>
    </source>
</evidence>
<dbReference type="RefSeq" id="XP_025070121.1">
    <property type="nucleotide sequence ID" value="XM_025214336.1"/>
</dbReference>